<dbReference type="EMBL" id="OV725077">
    <property type="protein sequence ID" value="CAH1391996.1"/>
    <property type="molecule type" value="Genomic_DNA"/>
</dbReference>
<protein>
    <submittedName>
        <fullName evidence="15">Uncharacterized protein</fullName>
    </submittedName>
</protein>
<dbReference type="GO" id="GO:0005886">
    <property type="term" value="C:plasma membrane"/>
    <property type="evidence" value="ECO:0007669"/>
    <property type="project" value="UniProtKB-SubCell"/>
</dbReference>
<dbReference type="Gene3D" id="3.80.10.10">
    <property type="entry name" value="Ribonuclease Inhibitor"/>
    <property type="match status" value="3"/>
</dbReference>
<dbReference type="InterPro" id="IPR025875">
    <property type="entry name" value="Leu-rich_rpt_4"/>
</dbReference>
<evidence type="ECO:0000256" key="4">
    <source>
        <dbReference type="ARBA" id="ARBA00022614"/>
    </source>
</evidence>
<keyword evidence="9" id="KW-0406">Ion transport</keyword>
<evidence type="ECO:0000256" key="14">
    <source>
        <dbReference type="SAM" id="SignalP"/>
    </source>
</evidence>
<dbReference type="InterPro" id="IPR001611">
    <property type="entry name" value="Leu-rich_rpt"/>
</dbReference>
<evidence type="ECO:0000256" key="3">
    <source>
        <dbReference type="ARBA" id="ARBA00022475"/>
    </source>
</evidence>
<evidence type="ECO:0000256" key="7">
    <source>
        <dbReference type="ARBA" id="ARBA00022737"/>
    </source>
</evidence>
<keyword evidence="8 13" id="KW-1133">Transmembrane helix</keyword>
<keyword evidence="10 13" id="KW-0472">Membrane</keyword>
<comment type="subcellular location">
    <subcellularLocation>
        <location evidence="1">Cell membrane</location>
        <topology evidence="1">Single-pass membrane protein</topology>
    </subcellularLocation>
</comment>
<organism evidence="15 16">
    <name type="scientific">Nezara viridula</name>
    <name type="common">Southern green stink bug</name>
    <name type="synonym">Cimex viridulus</name>
    <dbReference type="NCBI Taxonomy" id="85310"/>
    <lineage>
        <taxon>Eukaryota</taxon>
        <taxon>Metazoa</taxon>
        <taxon>Ecdysozoa</taxon>
        <taxon>Arthropoda</taxon>
        <taxon>Hexapoda</taxon>
        <taxon>Insecta</taxon>
        <taxon>Pterygota</taxon>
        <taxon>Neoptera</taxon>
        <taxon>Paraneoptera</taxon>
        <taxon>Hemiptera</taxon>
        <taxon>Heteroptera</taxon>
        <taxon>Panheteroptera</taxon>
        <taxon>Pentatomomorpha</taxon>
        <taxon>Pentatomoidea</taxon>
        <taxon>Pentatomidae</taxon>
        <taxon>Pentatominae</taxon>
        <taxon>Nezara</taxon>
    </lineage>
</organism>
<evidence type="ECO:0000256" key="2">
    <source>
        <dbReference type="ARBA" id="ARBA00022448"/>
    </source>
</evidence>
<keyword evidence="16" id="KW-1185">Reference proteome</keyword>
<gene>
    <name evidence="15" type="ORF">NEZAVI_LOCUS2905</name>
</gene>
<dbReference type="AlphaFoldDB" id="A0A9P0H1Y1"/>
<dbReference type="InterPro" id="IPR051432">
    <property type="entry name" value="KCNMA1_auxiliary"/>
</dbReference>
<keyword evidence="5 13" id="KW-0812">Transmembrane</keyword>
<evidence type="ECO:0000256" key="6">
    <source>
        <dbReference type="ARBA" id="ARBA00022729"/>
    </source>
</evidence>
<feature type="chain" id="PRO_5040183195" evidence="14">
    <location>
        <begin position="18"/>
        <end position="543"/>
    </location>
</feature>
<dbReference type="GO" id="GO:0034220">
    <property type="term" value="P:monoatomic ion transmembrane transport"/>
    <property type="evidence" value="ECO:0007669"/>
    <property type="project" value="UniProtKB-KW"/>
</dbReference>
<feature type="signal peptide" evidence="14">
    <location>
        <begin position="1"/>
        <end position="17"/>
    </location>
</feature>
<evidence type="ECO:0000256" key="11">
    <source>
        <dbReference type="ARBA" id="ARBA00023157"/>
    </source>
</evidence>
<dbReference type="Proteomes" id="UP001152798">
    <property type="component" value="Chromosome 1"/>
</dbReference>
<evidence type="ECO:0000256" key="10">
    <source>
        <dbReference type="ARBA" id="ARBA00023136"/>
    </source>
</evidence>
<keyword evidence="4" id="KW-0433">Leucine-rich repeat</keyword>
<dbReference type="SUPFAM" id="SSF52058">
    <property type="entry name" value="L domain-like"/>
    <property type="match status" value="1"/>
</dbReference>
<accession>A0A9P0H1Y1</accession>
<dbReference type="PANTHER" id="PTHR46473:SF10">
    <property type="entry name" value="LD45603P-RELATED"/>
    <property type="match status" value="1"/>
</dbReference>
<dbReference type="PANTHER" id="PTHR46473">
    <property type="entry name" value="GH08155P"/>
    <property type="match status" value="1"/>
</dbReference>
<evidence type="ECO:0000313" key="15">
    <source>
        <dbReference type="EMBL" id="CAH1391996.1"/>
    </source>
</evidence>
<evidence type="ECO:0000256" key="9">
    <source>
        <dbReference type="ARBA" id="ARBA00023065"/>
    </source>
</evidence>
<reference evidence="15" key="1">
    <citation type="submission" date="2022-01" db="EMBL/GenBank/DDBJ databases">
        <authorList>
            <person name="King R."/>
        </authorList>
    </citation>
    <scope>NUCLEOTIDE SEQUENCE</scope>
</reference>
<evidence type="ECO:0000256" key="8">
    <source>
        <dbReference type="ARBA" id="ARBA00022989"/>
    </source>
</evidence>
<evidence type="ECO:0000256" key="1">
    <source>
        <dbReference type="ARBA" id="ARBA00004162"/>
    </source>
</evidence>
<dbReference type="Pfam" id="PF12799">
    <property type="entry name" value="LRR_4"/>
    <property type="match status" value="1"/>
</dbReference>
<dbReference type="InterPro" id="IPR032675">
    <property type="entry name" value="LRR_dom_sf"/>
</dbReference>
<keyword evidence="6 14" id="KW-0732">Signal</keyword>
<feature type="transmembrane region" description="Helical" evidence="13">
    <location>
        <begin position="453"/>
        <end position="473"/>
    </location>
</feature>
<name>A0A9P0H1Y1_NEZVI</name>
<evidence type="ECO:0000256" key="12">
    <source>
        <dbReference type="ARBA" id="ARBA00023303"/>
    </source>
</evidence>
<proteinExistence type="predicted"/>
<dbReference type="PROSITE" id="PS51450">
    <property type="entry name" value="LRR"/>
    <property type="match status" value="1"/>
</dbReference>
<keyword evidence="7" id="KW-0677">Repeat</keyword>
<keyword evidence="11" id="KW-1015">Disulfide bond</keyword>
<keyword evidence="12" id="KW-0407">Ion channel</keyword>
<evidence type="ECO:0000256" key="13">
    <source>
        <dbReference type="SAM" id="Phobius"/>
    </source>
</evidence>
<sequence>MHIHGLILIVLLHGVLTEHCPAKCSCYRNKVNCAGRSLTSLGEYDLHLIQSFDHVDISRNKFTIFPPLEAKFINASNNIVQLFPDIIDGVQSLSLRYNQMRDVSSENCPISLRSLDLSENPIKTINIACVGLAVLDLSHCDIEVLPETFLEKLPSLQVLNIGDNPLRKISDLVSFSLQELRIQRTQLRVLKTTVLAGLTNLKFLDLSGNKHMRILDFNTNTEILIAQNCSLESVDFSGMPFLRTAVIDHNIINHINFLNSLVELHASYNLITYIDLRSLKIADLSYNILSTLKLRPMDWLNITGNQIQNLKLVSMHLLEASHCKLKAIETNGVKIHTLNMSHNELEHFPGGMSATVLDVSYNRLSSFKNQINGIVEIRLSGNRLVLAEDVIAQGKMYLNDNPWTCDCRMDNLYRLAEDANNLLCAHPKNVSGKTWADACYRSRIPRWMLKHPYIPFIISTTVLFLAIFCFYWIRRMLDTPNLPAEEEENNHVIETVLPQIVINDQLPSYEEALLMPGIARKVNVVTQTRSYEVLSRRLSSNSI</sequence>
<evidence type="ECO:0000313" key="16">
    <source>
        <dbReference type="Proteomes" id="UP001152798"/>
    </source>
</evidence>
<evidence type="ECO:0000256" key="5">
    <source>
        <dbReference type="ARBA" id="ARBA00022692"/>
    </source>
</evidence>
<keyword evidence="3" id="KW-1003">Cell membrane</keyword>
<dbReference type="OrthoDB" id="9229163at2759"/>
<keyword evidence="2" id="KW-0813">Transport</keyword>